<keyword evidence="2" id="KW-0378">Hydrolase</keyword>
<dbReference type="NCBIfam" id="TIGR01879">
    <property type="entry name" value="hydantase"/>
    <property type="match status" value="1"/>
</dbReference>
<dbReference type="CDD" id="cd03884">
    <property type="entry name" value="M20_bAS"/>
    <property type="match status" value="1"/>
</dbReference>
<organism evidence="3 4">
    <name type="scientific">Pseudonocardia aurantiaca</name>
    <dbReference type="NCBI Taxonomy" id="75290"/>
    <lineage>
        <taxon>Bacteria</taxon>
        <taxon>Bacillati</taxon>
        <taxon>Actinomycetota</taxon>
        <taxon>Actinomycetes</taxon>
        <taxon>Pseudonocardiales</taxon>
        <taxon>Pseudonocardiaceae</taxon>
        <taxon>Pseudonocardia</taxon>
    </lineage>
</organism>
<dbReference type="SUPFAM" id="SSF55031">
    <property type="entry name" value="Bacterial exopeptidase dimerisation domain"/>
    <property type="match status" value="1"/>
</dbReference>
<dbReference type="SUPFAM" id="SSF53187">
    <property type="entry name" value="Zn-dependent exopeptidases"/>
    <property type="match status" value="1"/>
</dbReference>
<dbReference type="PIRSF" id="PIRSF001235">
    <property type="entry name" value="Amidase_carbamoylase"/>
    <property type="match status" value="1"/>
</dbReference>
<dbReference type="Proteomes" id="UP001597145">
    <property type="component" value="Unassembled WGS sequence"/>
</dbReference>
<protein>
    <submittedName>
        <fullName evidence="3">M20 family metallo-hydrolase</fullName>
    </submittedName>
</protein>
<evidence type="ECO:0000313" key="3">
    <source>
        <dbReference type="EMBL" id="MFD1534821.1"/>
    </source>
</evidence>
<dbReference type="Pfam" id="PF01546">
    <property type="entry name" value="Peptidase_M20"/>
    <property type="match status" value="1"/>
</dbReference>
<gene>
    <name evidence="3" type="ORF">ACFSCY_35940</name>
</gene>
<evidence type="ECO:0000256" key="1">
    <source>
        <dbReference type="ARBA" id="ARBA00006153"/>
    </source>
</evidence>
<name>A0ABW4FYU7_9PSEU</name>
<dbReference type="InterPro" id="IPR002933">
    <property type="entry name" value="Peptidase_M20"/>
</dbReference>
<dbReference type="Gene3D" id="3.40.630.10">
    <property type="entry name" value="Zn peptidases"/>
    <property type="match status" value="1"/>
</dbReference>
<dbReference type="PANTHER" id="PTHR32494">
    <property type="entry name" value="ALLANTOATE DEIMINASE-RELATED"/>
    <property type="match status" value="1"/>
</dbReference>
<dbReference type="RefSeq" id="WP_343982559.1">
    <property type="nucleotide sequence ID" value="NZ_BAAAJG010000015.1"/>
</dbReference>
<evidence type="ECO:0000256" key="2">
    <source>
        <dbReference type="ARBA" id="ARBA00022801"/>
    </source>
</evidence>
<accession>A0ABW4FYU7</accession>
<keyword evidence="4" id="KW-1185">Reference proteome</keyword>
<dbReference type="Gene3D" id="3.30.70.360">
    <property type="match status" value="1"/>
</dbReference>
<comment type="similarity">
    <text evidence="1">Belongs to the peptidase M20 family.</text>
</comment>
<reference evidence="4" key="1">
    <citation type="journal article" date="2019" name="Int. J. Syst. Evol. Microbiol.">
        <title>The Global Catalogue of Microorganisms (GCM) 10K type strain sequencing project: providing services to taxonomists for standard genome sequencing and annotation.</title>
        <authorList>
            <consortium name="The Broad Institute Genomics Platform"/>
            <consortium name="The Broad Institute Genome Sequencing Center for Infectious Disease"/>
            <person name="Wu L."/>
            <person name="Ma J."/>
        </authorList>
    </citation>
    <scope>NUCLEOTIDE SEQUENCE [LARGE SCALE GENOMIC DNA]</scope>
    <source>
        <strain evidence="4">JCM 12165</strain>
    </source>
</reference>
<proteinExistence type="inferred from homology"/>
<dbReference type="InterPro" id="IPR010158">
    <property type="entry name" value="Amidase_Cbmase"/>
</dbReference>
<comment type="caution">
    <text evidence="3">The sequence shown here is derived from an EMBL/GenBank/DDBJ whole genome shotgun (WGS) entry which is preliminary data.</text>
</comment>
<sequence>MNQQDVLEDFTVLSSLGATPGGGVDRQAATETDGQARRWLVEWLTDNGFAVTVDRVGNIFGTVEWVPGAPFVLMGSHLDSQPTAGRFDGAYGVLAAAHAARRIVADVAAGALTPRLNIAVVDWFNEEGSRFTPSIMGSTAYCGGMAVDDVLATRDLDGTSVEEALRSIGFLGDGTAPQAACYAEIHIEQGRVLERLGADIGLVESNWAARKYEIVVHGTQSHTGATVMADRHDALVGASRIVCLARDVVDEFPEGALLTAVGRMTVHPNSPVVVPSEVRLSLDVRSADADLVEQAHALLLERMAGIGARTGVEVEVARSSLRHARPFRAAGVDLAETVAEDGGATTHRMQTMAGHDAIPLNTLVPTVLLFVPSVEGVSHNERELTHDDDLLRGVDVLSRLGARLVEGALPCA</sequence>
<dbReference type="InterPro" id="IPR036264">
    <property type="entry name" value="Bact_exopeptidase_dim_dom"/>
</dbReference>
<dbReference type="EMBL" id="JBHUCP010000045">
    <property type="protein sequence ID" value="MFD1534821.1"/>
    <property type="molecule type" value="Genomic_DNA"/>
</dbReference>
<dbReference type="NCBIfam" id="NF006772">
    <property type="entry name" value="PRK09290.2-1"/>
    <property type="match status" value="1"/>
</dbReference>
<evidence type="ECO:0000313" key="4">
    <source>
        <dbReference type="Proteomes" id="UP001597145"/>
    </source>
</evidence>
<dbReference type="PANTHER" id="PTHR32494:SF5">
    <property type="entry name" value="ALLANTOATE AMIDOHYDROLASE"/>
    <property type="match status" value="1"/>
</dbReference>